<comment type="caution">
    <text evidence="1">The sequence shown here is derived from an EMBL/GenBank/DDBJ whole genome shotgun (WGS) entry which is preliminary data.</text>
</comment>
<gene>
    <name evidence="1" type="ORF">L9F63_004639</name>
</gene>
<evidence type="ECO:0000313" key="2">
    <source>
        <dbReference type="Proteomes" id="UP001233999"/>
    </source>
</evidence>
<dbReference type="EMBL" id="JASPKZ010008379">
    <property type="protein sequence ID" value="KAJ9579713.1"/>
    <property type="molecule type" value="Genomic_DNA"/>
</dbReference>
<name>A0AAD7ZGV3_DIPPU</name>
<proteinExistence type="predicted"/>
<accession>A0AAD7ZGV3</accession>
<sequence length="168" mass="18793">MLNLKYTEFRYKCIVPQHRLDTQIYLVTSEGTSEEPLPAVRRKRQHQVLLAAQQPKPPKPFHTLTSSVNDLSNSCKRIEVKASSHDDVQIESMSEFSVKSKCDVQDDDSSYEDAATTVDGIYFNQNSAIRPFSNTNINTNSSSRREKTATLSVPSSPVFIRSTSSSCG</sequence>
<keyword evidence="2" id="KW-1185">Reference proteome</keyword>
<protein>
    <submittedName>
        <fullName evidence="1">Uncharacterized protein</fullName>
    </submittedName>
</protein>
<reference evidence="1" key="1">
    <citation type="journal article" date="2023" name="IScience">
        <title>Live-bearing cockroach genome reveals convergent evolutionary mechanisms linked to viviparity in insects and beyond.</title>
        <authorList>
            <person name="Fouks B."/>
            <person name="Harrison M.C."/>
            <person name="Mikhailova A.A."/>
            <person name="Marchal E."/>
            <person name="English S."/>
            <person name="Carruthers M."/>
            <person name="Jennings E.C."/>
            <person name="Chiamaka E.L."/>
            <person name="Frigard R.A."/>
            <person name="Pippel M."/>
            <person name="Attardo G.M."/>
            <person name="Benoit J.B."/>
            <person name="Bornberg-Bauer E."/>
            <person name="Tobe S.S."/>
        </authorList>
    </citation>
    <scope>NUCLEOTIDE SEQUENCE</scope>
    <source>
        <strain evidence="1">Stay&amp;Tobe</strain>
    </source>
</reference>
<evidence type="ECO:0000313" key="1">
    <source>
        <dbReference type="EMBL" id="KAJ9579713.1"/>
    </source>
</evidence>
<feature type="non-terminal residue" evidence="1">
    <location>
        <position position="168"/>
    </location>
</feature>
<reference evidence="1" key="2">
    <citation type="submission" date="2023-05" db="EMBL/GenBank/DDBJ databases">
        <authorList>
            <person name="Fouks B."/>
        </authorList>
    </citation>
    <scope>NUCLEOTIDE SEQUENCE</scope>
    <source>
        <strain evidence="1">Stay&amp;Tobe</strain>
        <tissue evidence="1">Testes</tissue>
    </source>
</reference>
<dbReference type="AlphaFoldDB" id="A0AAD7ZGV3"/>
<dbReference type="Proteomes" id="UP001233999">
    <property type="component" value="Unassembled WGS sequence"/>
</dbReference>
<feature type="non-terminal residue" evidence="1">
    <location>
        <position position="1"/>
    </location>
</feature>
<organism evidence="1 2">
    <name type="scientific">Diploptera punctata</name>
    <name type="common">Pacific beetle cockroach</name>
    <dbReference type="NCBI Taxonomy" id="6984"/>
    <lineage>
        <taxon>Eukaryota</taxon>
        <taxon>Metazoa</taxon>
        <taxon>Ecdysozoa</taxon>
        <taxon>Arthropoda</taxon>
        <taxon>Hexapoda</taxon>
        <taxon>Insecta</taxon>
        <taxon>Pterygota</taxon>
        <taxon>Neoptera</taxon>
        <taxon>Polyneoptera</taxon>
        <taxon>Dictyoptera</taxon>
        <taxon>Blattodea</taxon>
        <taxon>Blaberoidea</taxon>
        <taxon>Blaberidae</taxon>
        <taxon>Diplopterinae</taxon>
        <taxon>Diploptera</taxon>
    </lineage>
</organism>